<comment type="caution">
    <text evidence="1">The sequence shown here is derived from an EMBL/GenBank/DDBJ whole genome shotgun (WGS) entry which is preliminary data.</text>
</comment>
<protein>
    <submittedName>
        <fullName evidence="1">RNA methyltransferase</fullName>
    </submittedName>
</protein>
<keyword evidence="2" id="KW-1185">Reference proteome</keyword>
<accession>A0ACB8NT20</accession>
<evidence type="ECO:0000313" key="2">
    <source>
        <dbReference type="Proteomes" id="UP000829398"/>
    </source>
</evidence>
<reference evidence="2" key="1">
    <citation type="journal article" date="2023" name="Hortic. Res.">
        <title>A chromosome-level phased genome enabling allele-level studies in sweet orange: a case study on citrus Huanglongbing tolerance.</title>
        <authorList>
            <person name="Wu B."/>
            <person name="Yu Q."/>
            <person name="Deng Z."/>
            <person name="Duan Y."/>
            <person name="Luo F."/>
            <person name="Gmitter F. Jr."/>
        </authorList>
    </citation>
    <scope>NUCLEOTIDE SEQUENCE [LARGE SCALE GENOMIC DNA]</scope>
    <source>
        <strain evidence="2">cv. Valencia</strain>
    </source>
</reference>
<evidence type="ECO:0000313" key="1">
    <source>
        <dbReference type="EMBL" id="KAH9800863.1"/>
    </source>
</evidence>
<keyword evidence="1" id="KW-0489">Methyltransferase</keyword>
<name>A0ACB8NT20_CITSI</name>
<gene>
    <name evidence="1" type="ORF">KPL71_000818</name>
</gene>
<organism evidence="1 2">
    <name type="scientific">Citrus sinensis</name>
    <name type="common">Sweet orange</name>
    <name type="synonym">Citrus aurantium var. sinensis</name>
    <dbReference type="NCBI Taxonomy" id="2711"/>
    <lineage>
        <taxon>Eukaryota</taxon>
        <taxon>Viridiplantae</taxon>
        <taxon>Streptophyta</taxon>
        <taxon>Embryophyta</taxon>
        <taxon>Tracheophyta</taxon>
        <taxon>Spermatophyta</taxon>
        <taxon>Magnoliopsida</taxon>
        <taxon>eudicotyledons</taxon>
        <taxon>Gunneridae</taxon>
        <taxon>Pentapetalae</taxon>
        <taxon>rosids</taxon>
        <taxon>malvids</taxon>
        <taxon>Sapindales</taxon>
        <taxon>Rutaceae</taxon>
        <taxon>Aurantioideae</taxon>
        <taxon>Citrus</taxon>
    </lineage>
</organism>
<dbReference type="EMBL" id="CM039170">
    <property type="protein sequence ID" value="KAH9800863.1"/>
    <property type="molecule type" value="Genomic_DNA"/>
</dbReference>
<keyword evidence="1" id="KW-0808">Transferase</keyword>
<proteinExistence type="predicted"/>
<dbReference type="Proteomes" id="UP000829398">
    <property type="component" value="Chromosome 1"/>
</dbReference>
<sequence>MYRDGKNPHGDGYPRGFSPFGEGDSYKKATKWMIGFDDYVNNGDCAVVADELDSYLDEKVIPRMEDFNILSWWKTNANRYPTLARIARDILAIPITTVASESVFNTSGRVIGQGLNEDPRFKVLKKEWFEGKDCLDIGCNSGIITIQIAQKFNCRSILGIDIDSNRVADAYWHLRKIVRTEHNEKRRANASRVEVIEKGDGLEKNVTAAQEEKKAISRNCSPAERNLFDIVSFKQENFVHGRDSPEKYYDAILCLSVTKWIHLNWGDDGLITLFMRIWKLLRPGGIFVLEPQPWVSYEKNRRVSETTATNFQNIKLYPKEFQEILLDKVSILFCSIGSAIGFRTVEDIGSGGLSSSKTGFNRPIFLFRK</sequence>